<organism evidence="1 2">
    <name type="scientific">Hymenobacter cavernae</name>
    <dbReference type="NCBI Taxonomy" id="2044852"/>
    <lineage>
        <taxon>Bacteria</taxon>
        <taxon>Pseudomonadati</taxon>
        <taxon>Bacteroidota</taxon>
        <taxon>Cytophagia</taxon>
        <taxon>Cytophagales</taxon>
        <taxon>Hymenobacteraceae</taxon>
        <taxon>Hymenobacter</taxon>
    </lineage>
</organism>
<proteinExistence type="predicted"/>
<keyword evidence="2" id="KW-1185">Reference proteome</keyword>
<dbReference type="InterPro" id="IPR026444">
    <property type="entry name" value="Secre_tail"/>
</dbReference>
<protein>
    <recommendedName>
        <fullName evidence="3">T9SS C-terminal target domain-containing protein</fullName>
    </recommendedName>
</protein>
<dbReference type="Proteomes" id="UP000632273">
    <property type="component" value="Unassembled WGS sequence"/>
</dbReference>
<reference evidence="2" key="1">
    <citation type="journal article" date="2019" name="Int. J. Syst. Evol. Microbiol.">
        <title>The Global Catalogue of Microorganisms (GCM) 10K type strain sequencing project: providing services to taxonomists for standard genome sequencing and annotation.</title>
        <authorList>
            <consortium name="The Broad Institute Genomics Platform"/>
            <consortium name="The Broad Institute Genome Sequencing Center for Infectious Disease"/>
            <person name="Wu L."/>
            <person name="Ma J."/>
        </authorList>
    </citation>
    <scope>NUCLEOTIDE SEQUENCE [LARGE SCALE GENOMIC DNA]</scope>
    <source>
        <strain evidence="2">CGMCC 1.15197</strain>
    </source>
</reference>
<dbReference type="NCBIfam" id="TIGR04183">
    <property type="entry name" value="Por_Secre_tail"/>
    <property type="match status" value="1"/>
</dbReference>
<evidence type="ECO:0000313" key="2">
    <source>
        <dbReference type="Proteomes" id="UP000632273"/>
    </source>
</evidence>
<comment type="caution">
    <text evidence="1">The sequence shown here is derived from an EMBL/GenBank/DDBJ whole genome shotgun (WGS) entry which is preliminary data.</text>
</comment>
<gene>
    <name evidence="1" type="ORF">GCM10011383_36880</name>
</gene>
<evidence type="ECO:0000313" key="1">
    <source>
        <dbReference type="EMBL" id="GGF21865.1"/>
    </source>
</evidence>
<sequence length="405" mass="43918">MPVTLTVTDASGNSSTATATVTVQQPSVASTPSLIWTGNTNTDWSECSNWSFGMVPSATHNVIIPAGLSRYPSLSAGTATITNLTGTVQTTRDLSTAGTRYTFGNLGLALTPAGTTLPGSTTIRRVTGTALTGQGTSVSIKRYYDIQAATNAGLNVALEFGYFTTELNGMLENQLMLFRSSTGTAGPWQPIGYSSRNATAHTVTTTGVDHFSIWTLDQPSNPLPVELMSFTAQAQGPDALVQWATAQEKNNAYFVVESSADGVRFQPLTRLKGQGTTATRHDYQWLDVKLARYQSTVVYYRLRQVDQDSSEQFSPVQMVQVKAQSSAFEVYPTELADNYLRYHYNSTVTSDALLTVYSAAGQLVLRQQGSTRASGKLALPTLPVGWYFVQLTSSGHHYTVRFYRP</sequence>
<evidence type="ECO:0008006" key="3">
    <source>
        <dbReference type="Google" id="ProtNLM"/>
    </source>
</evidence>
<accession>A0ABQ1UN22</accession>
<name>A0ABQ1UN22_9BACT</name>
<dbReference type="EMBL" id="BMHT01000007">
    <property type="protein sequence ID" value="GGF21865.1"/>
    <property type="molecule type" value="Genomic_DNA"/>
</dbReference>